<keyword evidence="1" id="KW-1133">Transmembrane helix</keyword>
<evidence type="ECO:0000313" key="2">
    <source>
        <dbReference type="EMBL" id="OAV01149.1"/>
    </source>
</evidence>
<evidence type="ECO:0000256" key="1">
    <source>
        <dbReference type="SAM" id="Phobius"/>
    </source>
</evidence>
<evidence type="ECO:0000313" key="3">
    <source>
        <dbReference type="Proteomes" id="UP000078446"/>
    </source>
</evidence>
<gene>
    <name evidence="2" type="ORF">AO382_0906</name>
</gene>
<dbReference type="RefSeq" id="WP_162270573.1">
    <property type="nucleotide sequence ID" value="NZ_LXHE01000007.1"/>
</dbReference>
<keyword evidence="1" id="KW-0472">Membrane</keyword>
<organism evidence="2 3">
    <name type="scientific">Moraxella catarrhalis</name>
    <name type="common">Branhamella catarrhalis</name>
    <dbReference type="NCBI Taxonomy" id="480"/>
    <lineage>
        <taxon>Bacteria</taxon>
        <taxon>Pseudomonadati</taxon>
        <taxon>Pseudomonadota</taxon>
        <taxon>Gammaproteobacteria</taxon>
        <taxon>Moraxellales</taxon>
        <taxon>Moraxellaceae</taxon>
        <taxon>Moraxella</taxon>
    </lineage>
</organism>
<reference evidence="2 3" key="1">
    <citation type="journal article" date="2016" name="Genome Biol. Evol.">
        <title>Comparative Genomic Analyses of the Moraxella catarrhalis Serosensitive and Seroresistant Lineages Demonstrate Their Independent Evolution.</title>
        <authorList>
            <person name="Earl J.P."/>
            <person name="de Vries S.P."/>
            <person name="Ahmed A."/>
            <person name="Powell E."/>
            <person name="Schultz M.P."/>
            <person name="Hermans P.W."/>
            <person name="Hill D.J."/>
            <person name="Zhou Z."/>
            <person name="Constantinidou C.I."/>
            <person name="Hu F.Z."/>
            <person name="Bootsma H.J."/>
            <person name="Ehrlich G.D."/>
        </authorList>
    </citation>
    <scope>NUCLEOTIDE SEQUENCE [LARGE SCALE GENOMIC DNA]</scope>
    <source>
        <strain evidence="2 3">Z7574</strain>
    </source>
</reference>
<sequence>MIIKGYKIDWTFAMLAMSFVMAAIVSDNFAFMGGVIICLIFGIKKIKNNSDH</sequence>
<keyword evidence="1" id="KW-0812">Transmembrane</keyword>
<comment type="caution">
    <text evidence="2">The sequence shown here is derived from an EMBL/GenBank/DDBJ whole genome shotgun (WGS) entry which is preliminary data.</text>
</comment>
<dbReference type="AlphaFoldDB" id="A0A7Z1A4A0"/>
<feature type="transmembrane region" description="Helical" evidence="1">
    <location>
        <begin position="12"/>
        <end position="43"/>
    </location>
</feature>
<accession>A0A7Z1A4A0</accession>
<protein>
    <submittedName>
        <fullName evidence="2">Uncharacterized protein</fullName>
    </submittedName>
</protein>
<proteinExistence type="predicted"/>
<dbReference type="EMBL" id="LXHE01000007">
    <property type="protein sequence ID" value="OAV01149.1"/>
    <property type="molecule type" value="Genomic_DNA"/>
</dbReference>
<name>A0A7Z1A4A0_MORCA</name>
<dbReference type="Proteomes" id="UP000078446">
    <property type="component" value="Unassembled WGS sequence"/>
</dbReference>